<accession>A0AAN2C972</accession>
<sequence length="81" mass="8541">MTVRVLAFARLRELLGFGERRVGIAEPATIDGLWDLLAAASPQLAPLRASTRFARNGELVPSATALRDGDEIALMPPVGGG</sequence>
<dbReference type="GO" id="GO:0006777">
    <property type="term" value="P:Mo-molybdopterin cofactor biosynthetic process"/>
    <property type="evidence" value="ECO:0007669"/>
    <property type="project" value="InterPro"/>
</dbReference>
<name>A0AAN2C972_UNVUL</name>
<evidence type="ECO:0000313" key="4">
    <source>
        <dbReference type="EMBL" id="BDE06240.1"/>
    </source>
</evidence>
<dbReference type="GO" id="GO:0000166">
    <property type="term" value="F:nucleotide binding"/>
    <property type="evidence" value="ECO:0007669"/>
    <property type="project" value="UniProtKB-KW"/>
</dbReference>
<dbReference type="InterPro" id="IPR012675">
    <property type="entry name" value="Beta-grasp_dom_sf"/>
</dbReference>
<evidence type="ECO:0000256" key="1">
    <source>
        <dbReference type="ARBA" id="ARBA00022741"/>
    </source>
</evidence>
<gene>
    <name evidence="4" type="ORF">WPS_15160</name>
</gene>
<keyword evidence="1" id="KW-0547">Nucleotide-binding</keyword>
<dbReference type="KEGG" id="vab:WPS_15160"/>
<dbReference type="Proteomes" id="UP001317532">
    <property type="component" value="Chromosome"/>
</dbReference>
<proteinExistence type="inferred from homology"/>
<dbReference type="SUPFAM" id="SSF54285">
    <property type="entry name" value="MoaD/ThiS"/>
    <property type="match status" value="1"/>
</dbReference>
<protein>
    <recommendedName>
        <fullName evidence="3">Molybdopterin synthase sulfur carrier subunit</fullName>
    </recommendedName>
</protein>
<dbReference type="AlphaFoldDB" id="A0AAN2C972"/>
<comment type="similarity">
    <text evidence="2">Belongs to the MoaD family.</text>
</comment>
<evidence type="ECO:0000256" key="3">
    <source>
        <dbReference type="ARBA" id="ARBA00024247"/>
    </source>
</evidence>
<dbReference type="InterPro" id="IPR044672">
    <property type="entry name" value="MOCS2A"/>
</dbReference>
<organism evidence="4 5">
    <name type="scientific">Vulcanimicrobium alpinum</name>
    <dbReference type="NCBI Taxonomy" id="3016050"/>
    <lineage>
        <taxon>Bacteria</taxon>
        <taxon>Bacillati</taxon>
        <taxon>Vulcanimicrobiota</taxon>
        <taxon>Vulcanimicrobiia</taxon>
        <taxon>Vulcanimicrobiales</taxon>
        <taxon>Vulcanimicrobiaceae</taxon>
        <taxon>Vulcanimicrobium</taxon>
    </lineage>
</organism>
<dbReference type="Pfam" id="PF02597">
    <property type="entry name" value="ThiS"/>
    <property type="match status" value="1"/>
</dbReference>
<dbReference type="Gene3D" id="3.10.20.30">
    <property type="match status" value="1"/>
</dbReference>
<dbReference type="EMBL" id="AP025523">
    <property type="protein sequence ID" value="BDE06240.1"/>
    <property type="molecule type" value="Genomic_DNA"/>
</dbReference>
<dbReference type="GO" id="GO:1990133">
    <property type="term" value="C:molybdopterin adenylyltransferase complex"/>
    <property type="evidence" value="ECO:0007669"/>
    <property type="project" value="TreeGrafter"/>
</dbReference>
<dbReference type="InterPro" id="IPR016155">
    <property type="entry name" value="Mopterin_synth/thiamin_S_b"/>
</dbReference>
<reference evidence="4 5" key="1">
    <citation type="journal article" date="2022" name="ISME Commun">
        <title>Vulcanimicrobium alpinus gen. nov. sp. nov., the first cultivated representative of the candidate phylum 'Eremiobacterota', is a metabolically versatile aerobic anoxygenic phototroph.</title>
        <authorList>
            <person name="Yabe S."/>
            <person name="Muto K."/>
            <person name="Abe K."/>
            <person name="Yokota A."/>
            <person name="Staudigel H."/>
            <person name="Tebo B.M."/>
        </authorList>
    </citation>
    <scope>NUCLEOTIDE SEQUENCE [LARGE SCALE GENOMIC DNA]</scope>
    <source>
        <strain evidence="4 5">WC8-2</strain>
    </source>
</reference>
<keyword evidence="5" id="KW-1185">Reference proteome</keyword>
<dbReference type="PANTHER" id="PTHR33359">
    <property type="entry name" value="MOLYBDOPTERIN SYNTHASE SULFUR CARRIER SUBUNIT"/>
    <property type="match status" value="1"/>
</dbReference>
<dbReference type="RefSeq" id="WP_317997215.1">
    <property type="nucleotide sequence ID" value="NZ_AP025523.1"/>
</dbReference>
<evidence type="ECO:0000256" key="2">
    <source>
        <dbReference type="ARBA" id="ARBA00024200"/>
    </source>
</evidence>
<evidence type="ECO:0000313" key="5">
    <source>
        <dbReference type="Proteomes" id="UP001317532"/>
    </source>
</evidence>
<dbReference type="PANTHER" id="PTHR33359:SF1">
    <property type="entry name" value="MOLYBDOPTERIN SYNTHASE SULFUR CARRIER SUBUNIT"/>
    <property type="match status" value="1"/>
</dbReference>
<dbReference type="CDD" id="cd00754">
    <property type="entry name" value="Ubl_MoaD"/>
    <property type="match status" value="1"/>
</dbReference>
<dbReference type="InterPro" id="IPR003749">
    <property type="entry name" value="ThiS/MoaD-like"/>
</dbReference>